<dbReference type="PANTHER" id="PTHR15020">
    <property type="entry name" value="FLAVIN REDUCTASE-RELATED"/>
    <property type="match status" value="1"/>
</dbReference>
<dbReference type="InterPro" id="IPR036291">
    <property type="entry name" value="NAD(P)-bd_dom_sf"/>
</dbReference>
<dbReference type="PANTHER" id="PTHR15020:SF11">
    <property type="entry name" value="OS06G0360300 PROTEIN"/>
    <property type="match status" value="1"/>
</dbReference>
<dbReference type="AlphaFoldDB" id="A0A0A5HWU8"/>
<evidence type="ECO:0000313" key="2">
    <source>
        <dbReference type="EMBL" id="KGY10012.1"/>
    </source>
</evidence>
<evidence type="ECO:0000313" key="3">
    <source>
        <dbReference type="Proteomes" id="UP000030451"/>
    </source>
</evidence>
<accession>A0A0A5HWU8</accession>
<dbReference type="Gene3D" id="3.40.50.720">
    <property type="entry name" value="NAD(P)-binding Rossmann-like Domain"/>
    <property type="match status" value="1"/>
</dbReference>
<sequence length="234" mass="25939">MKVVVLGATGATGRLVVAQLLDSGCQVTALVRNLSVLEAHAHLQQVKETALSMESEQLESLLADSDALVCCLGHNLTLQGVYGAPRMLVRESLQRVASLLSVKREQPLKIALMSSTGVRNVLLKESIPPLERSINVLLRWLLPPHRDNERAAQFLQRQGSGHHALQWVMVRPDTLIDRGEVSEYSWHSSPTRSALFNAGETSRINVAHALCQLVLDDSLWQQWQSKTPVIYNVE</sequence>
<feature type="domain" description="NAD(P)-binding" evidence="1">
    <location>
        <begin position="7"/>
        <end position="216"/>
    </location>
</feature>
<dbReference type="InterPro" id="IPR016040">
    <property type="entry name" value="NAD(P)-bd_dom"/>
</dbReference>
<proteinExistence type="predicted"/>
<reference evidence="2 3" key="1">
    <citation type="submission" date="2014-10" db="EMBL/GenBank/DDBJ databases">
        <title>Genome sequencing of Vibrio sinaloensis T08.</title>
        <authorList>
            <person name="Chan K.-G."/>
            <person name="Mohamad N.I."/>
        </authorList>
    </citation>
    <scope>NUCLEOTIDE SEQUENCE [LARGE SCALE GENOMIC DNA]</scope>
    <source>
        <strain evidence="2 3">T08</strain>
    </source>
</reference>
<dbReference type="Proteomes" id="UP000030451">
    <property type="component" value="Unassembled WGS sequence"/>
</dbReference>
<organism evidence="2 3">
    <name type="scientific">Photobacterium sp. (strain ATCC 43367)</name>
    <dbReference type="NCBI Taxonomy" id="379097"/>
    <lineage>
        <taxon>Bacteria</taxon>
        <taxon>Pseudomonadati</taxon>
        <taxon>Pseudomonadota</taxon>
        <taxon>Gammaproteobacteria</taxon>
        <taxon>Vibrionales</taxon>
        <taxon>Vibrionaceae</taxon>
        <taxon>Vibrio</taxon>
        <taxon>Vibrio oreintalis group</taxon>
    </lineage>
</organism>
<dbReference type="SUPFAM" id="SSF51735">
    <property type="entry name" value="NAD(P)-binding Rossmann-fold domains"/>
    <property type="match status" value="1"/>
</dbReference>
<gene>
    <name evidence="2" type="ORF">NM06_03600</name>
</gene>
<evidence type="ECO:0000259" key="1">
    <source>
        <dbReference type="Pfam" id="PF13460"/>
    </source>
</evidence>
<comment type="caution">
    <text evidence="2">The sequence shown here is derived from an EMBL/GenBank/DDBJ whole genome shotgun (WGS) entry which is preliminary data.</text>
</comment>
<name>A0A0A5HWU8_PHOS4</name>
<dbReference type="Pfam" id="PF13460">
    <property type="entry name" value="NAD_binding_10"/>
    <property type="match status" value="1"/>
</dbReference>
<dbReference type="OrthoDB" id="9785372at2"/>
<dbReference type="RefSeq" id="WP_038188086.1">
    <property type="nucleotide sequence ID" value="NZ_JRWP01000004.1"/>
</dbReference>
<dbReference type="EMBL" id="JRWP01000004">
    <property type="protein sequence ID" value="KGY10012.1"/>
    <property type="molecule type" value="Genomic_DNA"/>
</dbReference>
<dbReference type="STRING" id="379097.SE23_06910"/>
<protein>
    <recommendedName>
        <fullName evidence="1">NAD(P)-binding domain-containing protein</fullName>
    </recommendedName>
</protein>